<dbReference type="GO" id="GO:0005737">
    <property type="term" value="C:cytoplasm"/>
    <property type="evidence" value="ECO:0007669"/>
    <property type="project" value="TreeGrafter"/>
</dbReference>
<dbReference type="Gene3D" id="3.40.50.1240">
    <property type="entry name" value="Phosphoglycerate mutase-like"/>
    <property type="match status" value="1"/>
</dbReference>
<feature type="binding site" evidence="2">
    <location>
        <position position="60"/>
    </location>
    <ligand>
        <name>substrate</name>
    </ligand>
</feature>
<proteinExistence type="predicted"/>
<organism evidence="3 4">
    <name type="scientific">Lactococcus garvieae</name>
    <dbReference type="NCBI Taxonomy" id="1363"/>
    <lineage>
        <taxon>Bacteria</taxon>
        <taxon>Bacillati</taxon>
        <taxon>Bacillota</taxon>
        <taxon>Bacilli</taxon>
        <taxon>Lactobacillales</taxon>
        <taxon>Streptococcaceae</taxon>
        <taxon>Lactococcus</taxon>
    </lineage>
</organism>
<evidence type="ECO:0000256" key="1">
    <source>
        <dbReference type="PIRSR" id="PIRSR613078-1"/>
    </source>
</evidence>
<dbReference type="EMBL" id="CP118627">
    <property type="protein sequence ID" value="WEA14148.1"/>
    <property type="molecule type" value="Genomic_DNA"/>
</dbReference>
<evidence type="ECO:0000313" key="4">
    <source>
        <dbReference type="Proteomes" id="UP001217324"/>
    </source>
</evidence>
<gene>
    <name evidence="3" type="ORF">PWF74_01285</name>
</gene>
<protein>
    <submittedName>
        <fullName evidence="3">Histidine phosphatase family protein</fullName>
    </submittedName>
</protein>
<dbReference type="InterPro" id="IPR013078">
    <property type="entry name" value="His_Pase_superF_clade-1"/>
</dbReference>
<dbReference type="AlphaFoldDB" id="A0AAX3ND10"/>
<dbReference type="SMART" id="SM00855">
    <property type="entry name" value="PGAM"/>
    <property type="match status" value="1"/>
</dbReference>
<evidence type="ECO:0000256" key="2">
    <source>
        <dbReference type="PIRSR" id="PIRSR613078-2"/>
    </source>
</evidence>
<dbReference type="InterPro" id="IPR029033">
    <property type="entry name" value="His_PPase_superfam"/>
</dbReference>
<dbReference type="PANTHER" id="PTHR48100">
    <property type="entry name" value="BROAD-SPECIFICITY PHOSPHATASE YOR283W-RELATED"/>
    <property type="match status" value="1"/>
</dbReference>
<dbReference type="CDD" id="cd07067">
    <property type="entry name" value="HP_PGM_like"/>
    <property type="match status" value="1"/>
</dbReference>
<dbReference type="GO" id="GO:0016791">
    <property type="term" value="F:phosphatase activity"/>
    <property type="evidence" value="ECO:0007669"/>
    <property type="project" value="TreeGrafter"/>
</dbReference>
<sequence length="198" mass="22505">MKKIYLMRHGETRLNVLGLNQGSWDSPLTELGIEQAKKAKQWFMDENIVFNFAFSSTKERASDTLEIITNLKDGEYSRDKRLSEWDFGLYEGQNAKLNPAPLNPDKGTKSYGKAYVPYGGEADTEVSKRMEEAMNDIAATSSEVSLVVSHGGSIYLWLQRHIDQKIIQKAIPFGNCSIFELIYDNNTFELARIIDPNR</sequence>
<dbReference type="RefSeq" id="WP_195917752.1">
    <property type="nucleotide sequence ID" value="NZ_CP118627.1"/>
</dbReference>
<evidence type="ECO:0000313" key="3">
    <source>
        <dbReference type="EMBL" id="WEA14148.1"/>
    </source>
</evidence>
<dbReference type="PROSITE" id="PS00175">
    <property type="entry name" value="PG_MUTASE"/>
    <property type="match status" value="1"/>
</dbReference>
<feature type="active site" description="Tele-phosphohistidine intermediate" evidence="1">
    <location>
        <position position="9"/>
    </location>
</feature>
<dbReference type="PANTHER" id="PTHR48100:SF5">
    <property type="entry name" value="HISTIDINE PHOSPHATASE FAMILY PROTEIN"/>
    <property type="match status" value="1"/>
</dbReference>
<name>A0AAX3ND10_9LACT</name>
<dbReference type="InterPro" id="IPR001345">
    <property type="entry name" value="PG/BPGM_mutase_AS"/>
</dbReference>
<accession>A0AAX3ND10</accession>
<feature type="active site" description="Proton donor/acceptor" evidence="1">
    <location>
        <position position="84"/>
    </location>
</feature>
<feature type="binding site" evidence="2">
    <location>
        <begin position="8"/>
        <end position="15"/>
    </location>
    <ligand>
        <name>substrate</name>
    </ligand>
</feature>
<dbReference type="Proteomes" id="UP001217324">
    <property type="component" value="Chromosome"/>
</dbReference>
<reference evidence="3" key="1">
    <citation type="submission" date="2023-02" db="EMBL/GenBank/DDBJ databases">
        <title>Comparative genomics and fermentation flavor characterization of five lactic acid bacteria reveal flavor biosynthesis metabolic pathways in fermented muskmelon puree.</title>
        <authorList>
            <person name="Yuan L."/>
            <person name="Li M."/>
            <person name="Xu X."/>
            <person name="Lao F."/>
            <person name="Wu J."/>
        </authorList>
    </citation>
    <scope>NUCLEOTIDE SEQUENCE</scope>
    <source>
        <strain evidence="3">Pa-2</strain>
    </source>
</reference>
<dbReference type="SUPFAM" id="SSF53254">
    <property type="entry name" value="Phosphoglycerate mutase-like"/>
    <property type="match status" value="1"/>
</dbReference>
<dbReference type="InterPro" id="IPR050275">
    <property type="entry name" value="PGM_Phosphatase"/>
</dbReference>
<dbReference type="Pfam" id="PF00300">
    <property type="entry name" value="His_Phos_1"/>
    <property type="match status" value="1"/>
</dbReference>